<sequence length="77" mass="8553">MGNKDLFIELKYKADGQGLEGINFLEDDKEIGGQKYMLCGGVLNKNGGKLLFKARNIQEANEFTKRNPLTSKIVVCS</sequence>
<comment type="caution">
    <text evidence="1">The sequence shown here is derived from an EMBL/GenBank/DDBJ whole genome shotgun (WGS) entry which is preliminary data.</text>
</comment>
<dbReference type="Proteomes" id="UP000768462">
    <property type="component" value="Unassembled WGS sequence"/>
</dbReference>
<accession>A0A927WCK7</accession>
<name>A0A927WCK7_9CLOT</name>
<dbReference type="AlphaFoldDB" id="A0A927WCK7"/>
<evidence type="ECO:0000313" key="2">
    <source>
        <dbReference type="Proteomes" id="UP000768462"/>
    </source>
</evidence>
<reference evidence="1" key="1">
    <citation type="submission" date="2019-04" db="EMBL/GenBank/DDBJ databases">
        <title>Evolution of Biomass-Degrading Anaerobic Consortia Revealed by Metagenomics.</title>
        <authorList>
            <person name="Peng X."/>
        </authorList>
    </citation>
    <scope>NUCLEOTIDE SEQUENCE</scope>
    <source>
        <strain evidence="1">SIG254</strain>
    </source>
</reference>
<evidence type="ECO:0000313" key="1">
    <source>
        <dbReference type="EMBL" id="MBE6061312.1"/>
    </source>
</evidence>
<dbReference type="EMBL" id="SVCM01000161">
    <property type="protein sequence ID" value="MBE6061312.1"/>
    <property type="molecule type" value="Genomic_DNA"/>
</dbReference>
<protein>
    <submittedName>
        <fullName evidence="1">Uncharacterized protein</fullName>
    </submittedName>
</protein>
<organism evidence="1 2">
    <name type="scientific">Clostridium sulfidigenes</name>
    <dbReference type="NCBI Taxonomy" id="318464"/>
    <lineage>
        <taxon>Bacteria</taxon>
        <taxon>Bacillati</taxon>
        <taxon>Bacillota</taxon>
        <taxon>Clostridia</taxon>
        <taxon>Eubacteriales</taxon>
        <taxon>Clostridiaceae</taxon>
        <taxon>Clostridium</taxon>
    </lineage>
</organism>
<gene>
    <name evidence="1" type="ORF">E7215_14245</name>
</gene>
<proteinExistence type="predicted"/>